<comment type="caution">
    <text evidence="2">The sequence shown here is derived from an EMBL/GenBank/DDBJ whole genome shotgun (WGS) entry which is preliminary data.</text>
</comment>
<keyword evidence="1" id="KW-0808">Transferase</keyword>
<name>A0AAN9S5P7_PSOTE</name>
<dbReference type="Proteomes" id="UP001386955">
    <property type="component" value="Unassembled WGS sequence"/>
</dbReference>
<evidence type="ECO:0000313" key="3">
    <source>
        <dbReference type="Proteomes" id="UP001386955"/>
    </source>
</evidence>
<sequence>MVNKVKGKLSRMEGVRVMSTTTIKAPSENKDKSAEKMDLTPWDLSYLKLKHNSKGLLYSKNDEFQIGHLQHSLSSTLAFFPPLAGSLAIVRHDDNTVSCHIVCDNKGALFVHAVANTTTVADILQPKYVPPIVDSFFALNGCCYQGTSQPLLAVQVTDLLDGIFIGFSINHMVVDGKSFWHFVNSFAQLSRASPHISKLPSLQRCFLDAIQPPIRFPFTRDQDQPLPNTTTSMHVRLFHFTKETMVQLKSKANAEAHTHQISSLQALLTHLWRSAVRCKGVDPEEGVFFVVVVDLRSRMVPALSEDYFGNAVMKSVVRVKAGELLEAEGKCALEMNKMISLVSHEKAKNHYESWVRSPVLPGPHSAAAAHGKLVFVVSGSPRFNIYDNDFGWGKPVAVRSGGATHLQGRVAVFAGIQEGSVDIEVSLPYHVLEAMGNDPHFLHV</sequence>
<keyword evidence="3" id="KW-1185">Reference proteome</keyword>
<reference evidence="2 3" key="1">
    <citation type="submission" date="2024-01" db="EMBL/GenBank/DDBJ databases">
        <title>The genomes of 5 underutilized Papilionoideae crops provide insights into root nodulation and disease resistanc.</title>
        <authorList>
            <person name="Jiang F."/>
        </authorList>
    </citation>
    <scope>NUCLEOTIDE SEQUENCE [LARGE SCALE GENOMIC DNA]</scope>
    <source>
        <strain evidence="2">DUOXIRENSHENG_FW03</strain>
        <tissue evidence="2">Leaves</tissue>
    </source>
</reference>
<dbReference type="PANTHER" id="PTHR31896">
    <property type="entry name" value="FAMILY REGULATORY PROTEIN, PUTATIVE (AFU_ORTHOLOGUE AFUA_3G14730)-RELATED"/>
    <property type="match status" value="1"/>
</dbReference>
<dbReference type="Gene3D" id="3.30.559.10">
    <property type="entry name" value="Chloramphenicol acetyltransferase-like domain"/>
    <property type="match status" value="2"/>
</dbReference>
<evidence type="ECO:0000313" key="2">
    <source>
        <dbReference type="EMBL" id="KAK7389111.1"/>
    </source>
</evidence>
<accession>A0AAN9S5P7</accession>
<dbReference type="Pfam" id="PF02458">
    <property type="entry name" value="Transferase"/>
    <property type="match status" value="1"/>
</dbReference>
<dbReference type="InterPro" id="IPR023213">
    <property type="entry name" value="CAT-like_dom_sf"/>
</dbReference>
<proteinExistence type="predicted"/>
<evidence type="ECO:0000256" key="1">
    <source>
        <dbReference type="ARBA" id="ARBA00022679"/>
    </source>
</evidence>
<dbReference type="GO" id="GO:0016740">
    <property type="term" value="F:transferase activity"/>
    <property type="evidence" value="ECO:0007669"/>
    <property type="project" value="UniProtKB-KW"/>
</dbReference>
<dbReference type="InterPro" id="IPR051283">
    <property type="entry name" value="Sec_Metabolite_Acyltrans"/>
</dbReference>
<organism evidence="2 3">
    <name type="scientific">Psophocarpus tetragonolobus</name>
    <name type="common">Winged bean</name>
    <name type="synonym">Dolichos tetragonolobus</name>
    <dbReference type="NCBI Taxonomy" id="3891"/>
    <lineage>
        <taxon>Eukaryota</taxon>
        <taxon>Viridiplantae</taxon>
        <taxon>Streptophyta</taxon>
        <taxon>Embryophyta</taxon>
        <taxon>Tracheophyta</taxon>
        <taxon>Spermatophyta</taxon>
        <taxon>Magnoliopsida</taxon>
        <taxon>eudicotyledons</taxon>
        <taxon>Gunneridae</taxon>
        <taxon>Pentapetalae</taxon>
        <taxon>rosids</taxon>
        <taxon>fabids</taxon>
        <taxon>Fabales</taxon>
        <taxon>Fabaceae</taxon>
        <taxon>Papilionoideae</taxon>
        <taxon>50 kb inversion clade</taxon>
        <taxon>NPAAA clade</taxon>
        <taxon>indigoferoid/millettioid clade</taxon>
        <taxon>Phaseoleae</taxon>
        <taxon>Psophocarpus</taxon>
    </lineage>
</organism>
<dbReference type="SUPFAM" id="SSF52777">
    <property type="entry name" value="CoA-dependent acyltransferases"/>
    <property type="match status" value="1"/>
</dbReference>
<protein>
    <submittedName>
        <fullName evidence="2">Uncharacterized protein</fullName>
    </submittedName>
</protein>
<dbReference type="EMBL" id="JAYMYS010000006">
    <property type="protein sequence ID" value="KAK7389111.1"/>
    <property type="molecule type" value="Genomic_DNA"/>
</dbReference>
<gene>
    <name evidence="2" type="ORF">VNO78_23943</name>
</gene>
<dbReference type="PANTHER" id="PTHR31896:SF43">
    <property type="entry name" value="PROTEIN ENHANCED PSEUDOMONAS SUSCEPTIBILITY 1"/>
    <property type="match status" value="1"/>
</dbReference>
<dbReference type="AlphaFoldDB" id="A0AAN9S5P7"/>